<keyword evidence="9" id="KW-0998">Cell outer membrane</keyword>
<evidence type="ECO:0000256" key="7">
    <source>
        <dbReference type="ARBA" id="ARBA00022927"/>
    </source>
</evidence>
<keyword evidence="3" id="KW-0813">Transport</keyword>
<reference evidence="13" key="1">
    <citation type="journal article" date="2019" name="Int. J. Syst. Evol. Microbiol.">
        <title>The Global Catalogue of Microorganisms (GCM) 10K type strain sequencing project: providing services to taxonomists for standard genome sequencing and annotation.</title>
        <authorList>
            <consortium name="The Broad Institute Genomics Platform"/>
            <consortium name="The Broad Institute Genome Sequencing Center for Infectious Disease"/>
            <person name="Wu L."/>
            <person name="Ma J."/>
        </authorList>
    </citation>
    <scope>NUCLEOTIDE SEQUENCE [LARGE SCALE GENOMIC DNA]</scope>
    <source>
        <strain evidence="13">KCTC 42224</strain>
    </source>
</reference>
<organism evidence="12 13">
    <name type="scientific">Novosphingobium pokkalii</name>
    <dbReference type="NCBI Taxonomy" id="1770194"/>
    <lineage>
        <taxon>Bacteria</taxon>
        <taxon>Pseudomonadati</taxon>
        <taxon>Pseudomonadota</taxon>
        <taxon>Alphaproteobacteria</taxon>
        <taxon>Sphingomonadales</taxon>
        <taxon>Sphingomonadaceae</taxon>
        <taxon>Novosphingobium</taxon>
    </lineage>
</organism>
<evidence type="ECO:0000256" key="3">
    <source>
        <dbReference type="ARBA" id="ARBA00022448"/>
    </source>
</evidence>
<feature type="domain" description="Trimeric autotransporter adhesin YadA-like head" evidence="11">
    <location>
        <begin position="193"/>
        <end position="215"/>
    </location>
</feature>
<dbReference type="InterPro" id="IPR005594">
    <property type="entry name" value="YadA_C"/>
</dbReference>
<dbReference type="SUPFAM" id="SSF54523">
    <property type="entry name" value="Pili subunits"/>
    <property type="match status" value="1"/>
</dbReference>
<sequence>MSTLSTAVAPIVQQAAAAAANGGGAVATNIGGANSDGTLQTQGGITGGSTQVAGNVSGSCTSASAIDATATGVCAQAKASGGTAYGSNAFASQSNATAVGFRASATGDSATSIGYANIASGVSTVAIGNANQVSGTQSIAIGYKNVVSGANSGAFGDPNVISGNSSYAVGNNNTIASNKVFVLGNNVNVAAGNDGAVVLGDGSTASGANTVSVGSAGQTRRITNVSDGIADTDAATVGQVNRATTALGNQIAGVQTQVYDLARSTSFGIAGATAIGMIPDIDPDQRFSIGGAVGGFDGYQAFAVGFTGRVSDNVKVRAAASISGGKSTYGAGVSFGW</sequence>
<dbReference type="CDD" id="cd12820">
    <property type="entry name" value="LbR_YadA-like"/>
    <property type="match status" value="1"/>
</dbReference>
<keyword evidence="8" id="KW-0472">Membrane</keyword>
<feature type="domain" description="Trimeric autotransporter adhesin YadA-like C-terminal membrane anchor" evidence="10">
    <location>
        <begin position="279"/>
        <end position="337"/>
    </location>
</feature>
<evidence type="ECO:0000256" key="2">
    <source>
        <dbReference type="ARBA" id="ARBA00004442"/>
    </source>
</evidence>
<dbReference type="Pfam" id="PF03895">
    <property type="entry name" value="YadA_anchor"/>
    <property type="match status" value="1"/>
</dbReference>
<dbReference type="Proteomes" id="UP001595683">
    <property type="component" value="Unassembled WGS sequence"/>
</dbReference>
<evidence type="ECO:0000313" key="13">
    <source>
        <dbReference type="Proteomes" id="UP001595683"/>
    </source>
</evidence>
<evidence type="ECO:0000256" key="9">
    <source>
        <dbReference type="ARBA" id="ARBA00023237"/>
    </source>
</evidence>
<comment type="subcellular location">
    <subcellularLocation>
        <location evidence="2">Cell outer membrane</location>
    </subcellularLocation>
    <subcellularLocation>
        <location evidence="1">Cell surface</location>
    </subcellularLocation>
</comment>
<gene>
    <name evidence="12" type="ORF">ACFOOT_01645</name>
</gene>
<evidence type="ECO:0000313" key="12">
    <source>
        <dbReference type="EMBL" id="MFC3670119.1"/>
    </source>
</evidence>
<dbReference type="EMBL" id="JBHRYE010000003">
    <property type="protein sequence ID" value="MFC3670119.1"/>
    <property type="molecule type" value="Genomic_DNA"/>
</dbReference>
<feature type="domain" description="Trimeric autotransporter adhesin YadA-like head" evidence="11">
    <location>
        <begin position="119"/>
        <end position="144"/>
    </location>
</feature>
<dbReference type="Gene3D" id="3.30.1300.30">
    <property type="entry name" value="GSPII I/J protein-like"/>
    <property type="match status" value="1"/>
</dbReference>
<accession>A0ABV7UYD1</accession>
<evidence type="ECO:0000256" key="1">
    <source>
        <dbReference type="ARBA" id="ARBA00004241"/>
    </source>
</evidence>
<keyword evidence="4" id="KW-1134">Transmembrane beta strand</keyword>
<feature type="domain" description="Trimeric autotransporter adhesin YadA-like head" evidence="11">
    <location>
        <begin position="91"/>
        <end position="115"/>
    </location>
</feature>
<evidence type="ECO:0000259" key="10">
    <source>
        <dbReference type="Pfam" id="PF03895"/>
    </source>
</evidence>
<keyword evidence="6" id="KW-0732">Signal</keyword>
<dbReference type="InterPro" id="IPR045584">
    <property type="entry name" value="Pilin-like"/>
</dbReference>
<evidence type="ECO:0000256" key="6">
    <source>
        <dbReference type="ARBA" id="ARBA00022729"/>
    </source>
</evidence>
<dbReference type="RefSeq" id="WP_229815378.1">
    <property type="nucleotide sequence ID" value="NZ_BMZP01000013.1"/>
</dbReference>
<evidence type="ECO:0000256" key="8">
    <source>
        <dbReference type="ARBA" id="ARBA00023136"/>
    </source>
</evidence>
<comment type="caution">
    <text evidence="12">The sequence shown here is derived from an EMBL/GenBank/DDBJ whole genome shotgun (WGS) entry which is preliminary data.</text>
</comment>
<dbReference type="Pfam" id="PF05658">
    <property type="entry name" value="YadA_head"/>
    <property type="match status" value="3"/>
</dbReference>
<dbReference type="Gene3D" id="2.150.10.10">
    <property type="entry name" value="Serralysin-like metalloprotease, C-terminal"/>
    <property type="match status" value="1"/>
</dbReference>
<evidence type="ECO:0000256" key="5">
    <source>
        <dbReference type="ARBA" id="ARBA00022692"/>
    </source>
</evidence>
<evidence type="ECO:0000259" key="11">
    <source>
        <dbReference type="Pfam" id="PF05658"/>
    </source>
</evidence>
<keyword evidence="13" id="KW-1185">Reference proteome</keyword>
<evidence type="ECO:0000256" key="4">
    <source>
        <dbReference type="ARBA" id="ARBA00022452"/>
    </source>
</evidence>
<protein>
    <submittedName>
        <fullName evidence="12">YadA family autotransporter adhesin</fullName>
    </submittedName>
</protein>
<proteinExistence type="predicted"/>
<keyword evidence="5" id="KW-0812">Transmembrane</keyword>
<dbReference type="InterPro" id="IPR011049">
    <property type="entry name" value="Serralysin-like_metalloprot_C"/>
</dbReference>
<dbReference type="SUPFAM" id="SSF101967">
    <property type="entry name" value="Adhesin YadA, collagen-binding domain"/>
    <property type="match status" value="1"/>
</dbReference>
<dbReference type="InterPro" id="IPR008640">
    <property type="entry name" value="Adhesin_Head_dom"/>
</dbReference>
<name>A0ABV7UYD1_9SPHN</name>
<keyword evidence="7" id="KW-0653">Protein transport</keyword>